<evidence type="ECO:0000313" key="2">
    <source>
        <dbReference type="EMBL" id="PAV17618.1"/>
    </source>
</evidence>
<accession>A0A286UDJ5</accession>
<feature type="compositionally biased region" description="Low complexity" evidence="1">
    <location>
        <begin position="53"/>
        <end position="63"/>
    </location>
</feature>
<feature type="compositionally biased region" description="Polar residues" evidence="1">
    <location>
        <begin position="161"/>
        <end position="180"/>
    </location>
</feature>
<feature type="compositionally biased region" description="Basic and acidic residues" evidence="1">
    <location>
        <begin position="126"/>
        <end position="159"/>
    </location>
</feature>
<evidence type="ECO:0000313" key="3">
    <source>
        <dbReference type="Proteomes" id="UP000217199"/>
    </source>
</evidence>
<sequence>MEPDDVDEGGSREVHWQATQNACGPLQSFFSEDTRNSFGSYEATSPASWMDNSSSSTTVPRPSRITKKRVPCNLKIEYTHESEPSPLQTQSGSALSPKINLDVPPDSPIITALIQRIAEKVEERTQERLKQIESKGAKKRSISKEVTENSQRGTKDKTAQDCGSATNRNYGVHVQDSSVHNGKPLISTIKSTSSNKSTLDNGCDTLRMPPPARPPRCHTRSTVNPPSEGGFYTPISDCSAPINNVNSSSSLNKGPSTHEANKIPPVVDISVPNSGPTSGRPYVLRSNNSLKRKPPDYDVTFHSPTLSAAVPSRGPRTQFTSSSSLHSTAQVQVQVSQNPTSHHLSGTAHELPVLGMRRPSNSQFLTPSSYDLPNSLPIKTKQFKTPFARTPVSKKDRPQGRGVRGPSAMYVTQAERSNSQQSSTSSGSVSSSGLGSIMSSRSGVSGASSCSAVPSSIADPSQLKSPAPGPDSEESSSSRVLGLKTPIDSHEDIEGDNIGSEKRDTRSSSPSIDGDTSFSSGDFDMGIDADELEKICSKYD</sequence>
<dbReference type="Proteomes" id="UP000217199">
    <property type="component" value="Unassembled WGS sequence"/>
</dbReference>
<reference evidence="2 3" key="1">
    <citation type="journal article" date="2017" name="Mol. Ecol.">
        <title>Comparative and population genomic landscape of Phellinus noxius: A hypervariable fungus causing root rot in trees.</title>
        <authorList>
            <person name="Chung C.L."/>
            <person name="Lee T.J."/>
            <person name="Akiba M."/>
            <person name="Lee H.H."/>
            <person name="Kuo T.H."/>
            <person name="Liu D."/>
            <person name="Ke H.M."/>
            <person name="Yokoi T."/>
            <person name="Roa M.B."/>
            <person name="Lu M.J."/>
            <person name="Chang Y.Y."/>
            <person name="Ann P.J."/>
            <person name="Tsai J.N."/>
            <person name="Chen C.Y."/>
            <person name="Tzean S.S."/>
            <person name="Ota Y."/>
            <person name="Hattori T."/>
            <person name="Sahashi N."/>
            <person name="Liou R.F."/>
            <person name="Kikuchi T."/>
            <person name="Tsai I.J."/>
        </authorList>
    </citation>
    <scope>NUCLEOTIDE SEQUENCE [LARGE SCALE GENOMIC DNA]</scope>
    <source>
        <strain evidence="2 3">FFPRI411160</strain>
    </source>
</reference>
<keyword evidence="3" id="KW-1185">Reference proteome</keyword>
<feature type="region of interest" description="Disordered" evidence="1">
    <location>
        <begin position="40"/>
        <end position="105"/>
    </location>
</feature>
<feature type="compositionally biased region" description="Low complexity" evidence="1">
    <location>
        <begin position="417"/>
        <end position="458"/>
    </location>
</feature>
<feature type="region of interest" description="Disordered" evidence="1">
    <location>
        <begin position="358"/>
        <end position="525"/>
    </location>
</feature>
<protein>
    <submittedName>
        <fullName evidence="2">Uncharacterized protein</fullName>
    </submittedName>
</protein>
<gene>
    <name evidence="2" type="ORF">PNOK_0610400</name>
</gene>
<feature type="compositionally biased region" description="Low complexity" evidence="1">
    <location>
        <begin position="511"/>
        <end position="524"/>
    </location>
</feature>
<feature type="region of interest" description="Disordered" evidence="1">
    <location>
        <begin position="249"/>
        <end position="297"/>
    </location>
</feature>
<feature type="region of interest" description="Disordered" evidence="1">
    <location>
        <begin position="126"/>
        <end position="228"/>
    </location>
</feature>
<feature type="compositionally biased region" description="Polar residues" evidence="1">
    <location>
        <begin position="40"/>
        <end position="52"/>
    </location>
</feature>
<comment type="caution">
    <text evidence="2">The sequence shown here is derived from an EMBL/GenBank/DDBJ whole genome shotgun (WGS) entry which is preliminary data.</text>
</comment>
<evidence type="ECO:0000256" key="1">
    <source>
        <dbReference type="SAM" id="MobiDB-lite"/>
    </source>
</evidence>
<name>A0A286UDJ5_9AGAM</name>
<feature type="compositionally biased region" description="Low complexity" evidence="1">
    <location>
        <begin position="186"/>
        <end position="198"/>
    </location>
</feature>
<feature type="compositionally biased region" description="Polar residues" evidence="1">
    <location>
        <begin position="85"/>
        <end position="94"/>
    </location>
</feature>
<dbReference type="AlphaFoldDB" id="A0A286UDJ5"/>
<feature type="compositionally biased region" description="Polar residues" evidence="1">
    <location>
        <begin position="315"/>
        <end position="329"/>
    </location>
</feature>
<dbReference type="InParanoid" id="A0A286UDJ5"/>
<organism evidence="2 3">
    <name type="scientific">Pyrrhoderma noxium</name>
    <dbReference type="NCBI Taxonomy" id="2282107"/>
    <lineage>
        <taxon>Eukaryota</taxon>
        <taxon>Fungi</taxon>
        <taxon>Dikarya</taxon>
        <taxon>Basidiomycota</taxon>
        <taxon>Agaricomycotina</taxon>
        <taxon>Agaricomycetes</taxon>
        <taxon>Hymenochaetales</taxon>
        <taxon>Hymenochaetaceae</taxon>
        <taxon>Pyrrhoderma</taxon>
    </lineage>
</organism>
<proteinExistence type="predicted"/>
<dbReference type="EMBL" id="NBII01000006">
    <property type="protein sequence ID" value="PAV17618.1"/>
    <property type="molecule type" value="Genomic_DNA"/>
</dbReference>
<feature type="compositionally biased region" description="Polar residues" evidence="1">
    <location>
        <begin position="359"/>
        <end position="372"/>
    </location>
</feature>
<feature type="region of interest" description="Disordered" evidence="1">
    <location>
        <begin position="310"/>
        <end position="329"/>
    </location>
</feature>